<accession>A0A178Y6P3</accession>
<dbReference type="Pfam" id="PF08937">
    <property type="entry name" value="ThsB_TIR"/>
    <property type="match status" value="1"/>
</dbReference>
<gene>
    <name evidence="2" type="ORF">ATB98_15850</name>
</gene>
<sequence>MGGGSSGSWSRLGDIRSLEEKAKAALQGGKRNVFISFATEDMNEVNLLRAHAKNENSDIEFNDHSVREPYDSDRASYIKQKIAERIARSSITVVYLSESTALSQWVHWEVQKSIELNKKVVAVYPKGKLPAQPPKWISDYNIKAVPWGKLSDELK</sequence>
<comment type="caution">
    <text evidence="2">The sequence shown here is derived from an EMBL/GenBank/DDBJ whole genome shotgun (WGS) entry which is preliminary data.</text>
</comment>
<dbReference type="InterPro" id="IPR035897">
    <property type="entry name" value="Toll_tir_struct_dom_sf"/>
</dbReference>
<keyword evidence="3" id="KW-1185">Reference proteome</keyword>
<dbReference type="OrthoDB" id="9809731at2"/>
<dbReference type="AlphaFoldDB" id="A0A178Y6P3"/>
<evidence type="ECO:0000313" key="3">
    <source>
        <dbReference type="Proteomes" id="UP000078507"/>
    </source>
</evidence>
<dbReference type="Gene3D" id="3.40.50.11200">
    <property type="match status" value="1"/>
</dbReference>
<evidence type="ECO:0000259" key="1">
    <source>
        <dbReference type="Pfam" id="PF08937"/>
    </source>
</evidence>
<proteinExistence type="predicted"/>
<organism evidence="2 3">
    <name type="scientific">Sinorhizobium saheli</name>
    <dbReference type="NCBI Taxonomy" id="36856"/>
    <lineage>
        <taxon>Bacteria</taxon>
        <taxon>Pseudomonadati</taxon>
        <taxon>Pseudomonadota</taxon>
        <taxon>Alphaproteobacteria</taxon>
        <taxon>Hyphomicrobiales</taxon>
        <taxon>Rhizobiaceae</taxon>
        <taxon>Sinorhizobium/Ensifer group</taxon>
        <taxon>Sinorhizobium</taxon>
    </lineage>
</organism>
<dbReference type="STRING" id="36856.ATB98_15850"/>
<evidence type="ECO:0000313" key="2">
    <source>
        <dbReference type="EMBL" id="OAP43111.1"/>
    </source>
</evidence>
<reference evidence="2 3" key="1">
    <citation type="submission" date="2015-11" db="EMBL/GenBank/DDBJ databases">
        <title>Ensifer anhuiense sp. nov., an effective nitrogen fixation bacterium with Glycine soja.</title>
        <authorList>
            <person name="Yan H."/>
            <person name="Chen W."/>
        </authorList>
    </citation>
    <scope>NUCLEOTIDE SEQUENCE [LARGE SCALE GENOMIC DNA]</scope>
    <source>
        <strain evidence="2 3">LMG 7837</strain>
    </source>
</reference>
<dbReference type="RefSeq" id="WP_018236231.1">
    <property type="nucleotide sequence ID" value="NZ_LNQB01000081.1"/>
</dbReference>
<dbReference type="InterPro" id="IPR015032">
    <property type="entry name" value="ThsB__TIR-like_domain"/>
</dbReference>
<dbReference type="EMBL" id="LNQB01000081">
    <property type="protein sequence ID" value="OAP43111.1"/>
    <property type="molecule type" value="Genomic_DNA"/>
</dbReference>
<feature type="domain" description="Thoeris protein ThsB TIR-like" evidence="1">
    <location>
        <begin position="34"/>
        <end position="127"/>
    </location>
</feature>
<protein>
    <submittedName>
        <fullName evidence="2">Molecular chaperone Tir</fullName>
    </submittedName>
</protein>
<name>A0A178Y6P3_SINSA</name>
<dbReference type="SUPFAM" id="SSF52200">
    <property type="entry name" value="Toll/Interleukin receptor TIR domain"/>
    <property type="match status" value="1"/>
</dbReference>
<dbReference type="Proteomes" id="UP000078507">
    <property type="component" value="Unassembled WGS sequence"/>
</dbReference>